<dbReference type="GO" id="GO:0030288">
    <property type="term" value="C:outer membrane-bounded periplasmic space"/>
    <property type="evidence" value="ECO:0007669"/>
    <property type="project" value="TreeGrafter"/>
</dbReference>
<dbReference type="EMBL" id="CP001965">
    <property type="protein sequence ID" value="ADE11415.1"/>
    <property type="molecule type" value="Genomic_DNA"/>
</dbReference>
<name>D5CR29_SIDLE</name>
<dbReference type="InterPro" id="IPR050396">
    <property type="entry name" value="Glycosyltr_51/Transpeptidase"/>
</dbReference>
<dbReference type="AlphaFoldDB" id="D5CR29"/>
<organism evidence="15 16">
    <name type="scientific">Sideroxydans lithotrophicus (strain ES-1)</name>
    <dbReference type="NCBI Taxonomy" id="580332"/>
    <lineage>
        <taxon>Bacteria</taxon>
        <taxon>Pseudomonadati</taxon>
        <taxon>Pseudomonadota</taxon>
        <taxon>Betaproteobacteria</taxon>
        <taxon>Nitrosomonadales</taxon>
        <taxon>Gallionellaceae</taxon>
        <taxon>Sideroxydans</taxon>
    </lineage>
</organism>
<feature type="domain" description="Glycosyl transferase family 51" evidence="13">
    <location>
        <begin position="65"/>
        <end position="216"/>
    </location>
</feature>
<keyword evidence="7" id="KW-0808">Transferase</keyword>
<dbReference type="InterPro" id="IPR009647">
    <property type="entry name" value="PBP_C"/>
</dbReference>
<gene>
    <name evidence="15" type="ordered locus">Slit_1177</name>
</gene>
<accession>D5CR29</accession>
<dbReference type="UniPathway" id="UPA00219"/>
<evidence type="ECO:0000256" key="3">
    <source>
        <dbReference type="ARBA" id="ARBA00007739"/>
    </source>
</evidence>
<dbReference type="InterPro" id="IPR001264">
    <property type="entry name" value="Glyco_trans_51"/>
</dbReference>
<dbReference type="InterPro" id="IPR036950">
    <property type="entry name" value="PBP_transglycosylase"/>
</dbReference>
<proteinExistence type="inferred from homology"/>
<keyword evidence="8" id="KW-0378">Hydrolase</keyword>
<evidence type="ECO:0000256" key="4">
    <source>
        <dbReference type="ARBA" id="ARBA00022645"/>
    </source>
</evidence>
<dbReference type="GO" id="GO:0008658">
    <property type="term" value="F:penicillin binding"/>
    <property type="evidence" value="ECO:0007669"/>
    <property type="project" value="InterPro"/>
</dbReference>
<comment type="similarity">
    <text evidence="3">In the N-terminal section; belongs to the glycosyltransferase 51 family.</text>
</comment>
<evidence type="ECO:0000313" key="16">
    <source>
        <dbReference type="Proteomes" id="UP000001625"/>
    </source>
</evidence>
<dbReference type="KEGG" id="slt:Slit_1177"/>
<evidence type="ECO:0000256" key="5">
    <source>
        <dbReference type="ARBA" id="ARBA00022670"/>
    </source>
</evidence>
<dbReference type="HOGENOM" id="CLU_006354_7_3_4"/>
<dbReference type="PANTHER" id="PTHR32282:SF15">
    <property type="entry name" value="PENICILLIN-BINDING PROTEIN 1C"/>
    <property type="match status" value="1"/>
</dbReference>
<evidence type="ECO:0000256" key="9">
    <source>
        <dbReference type="ARBA" id="ARBA00023268"/>
    </source>
</evidence>
<dbReference type="NCBIfam" id="TIGR02073">
    <property type="entry name" value="PBP_1c"/>
    <property type="match status" value="1"/>
</dbReference>
<dbReference type="Pfam" id="PF00905">
    <property type="entry name" value="Transpeptidase"/>
    <property type="match status" value="1"/>
</dbReference>
<dbReference type="EC" id="2.4.99.28" evidence="10"/>
<keyword evidence="6" id="KW-0328">Glycosyltransferase</keyword>
<dbReference type="CAZy" id="GT51">
    <property type="family name" value="Glycosyltransferase Family 51"/>
</dbReference>
<evidence type="ECO:0000256" key="2">
    <source>
        <dbReference type="ARBA" id="ARBA00007090"/>
    </source>
</evidence>
<comment type="pathway">
    <text evidence="1">Cell wall biogenesis; peptidoglycan biosynthesis.</text>
</comment>
<dbReference type="Gene3D" id="3.40.710.10">
    <property type="entry name" value="DD-peptidase/beta-lactamase superfamily"/>
    <property type="match status" value="1"/>
</dbReference>
<keyword evidence="5" id="KW-0645">Protease</keyword>
<dbReference type="Gene3D" id="1.10.3810.10">
    <property type="entry name" value="Biosynthetic peptidoglycan transglycosylase-like"/>
    <property type="match status" value="1"/>
</dbReference>
<keyword evidence="9" id="KW-0511">Multifunctional enzyme</keyword>
<evidence type="ECO:0000256" key="7">
    <source>
        <dbReference type="ARBA" id="ARBA00022679"/>
    </source>
</evidence>
<evidence type="ECO:0000313" key="15">
    <source>
        <dbReference type="EMBL" id="ADE11415.1"/>
    </source>
</evidence>
<sequence length="781" mass="86104">MKTPSLIKRFSLRRFTRLMLGLTLFAAALIVLPRIFPKPPLLAHTPSSIAVYDARQHLLRLTLSGDEQYRLLLPLSGVNPALPEAISLYEDRWFRWHPGFNPWSLLRAGFSTATGQRRMGGSTITMQLARHLYHLDTRTIPGKMQQIIRAVQLELFYTKDEILEAYINLAPYGGNVEGVAAASLIYFGKRAEKLSLEEALTLAVIPQNPLHRAPSQPELTGARDRLFSQWCQIHPEATREADLLHLPVQVRSTKNLPFLAPHFVGELLVAHPAQHELVSTLDLRLQRLMERHLHSYIERQKRIGVSNAAALLIDTRDMGIKAAVGSADFFDAAISGQVSALTAKRSPGSTLKPFIYALAIDQGLIHPMTVLKDSSQSFGSYTPENFDGRFIGPLTATEALNRSRNLPAIALASRLDKPNLYDFLQAAGVSHMAPENHYGLALVLGGGEVSMEELVQLYAMLANHGNLRQLRTLEQEKPDAGTRLLSDEAAFMVLDMLRQNQRPDMAIASGALTNLPVHWKTGTSNGFRDAWTVGVFGPYVLAVWAGNFDNTPNPALVGIQMAAPLFFELVNSINSAQPNLHSMLLQTPSNLMRVDVCAASGDLPNADCPQLAQTWFIPGKSPIRVSTLHRKLVIDKATGLIACPPYLPGHTRTEVFEFWTSDMLDIFRQAGLPRRVPPAHMPRCASATDDGGIAPQITSPLRGVTYTLRLSRVEEQSISLQATVDAGASEVYWFAGEQYLGKTPRGKTLTWSPSGPGHYVLRAVDDTGRSDSRETTISIAQ</sequence>
<evidence type="ECO:0000256" key="8">
    <source>
        <dbReference type="ARBA" id="ARBA00022801"/>
    </source>
</evidence>
<dbReference type="GO" id="GO:0009252">
    <property type="term" value="P:peptidoglycan biosynthetic process"/>
    <property type="evidence" value="ECO:0007669"/>
    <property type="project" value="UniProtKB-UniPathway"/>
</dbReference>
<dbReference type="Pfam" id="PF06832">
    <property type="entry name" value="BiPBP_C"/>
    <property type="match status" value="1"/>
</dbReference>
<keyword evidence="4" id="KW-0121">Carboxypeptidase</keyword>
<dbReference type="InterPro" id="IPR023346">
    <property type="entry name" value="Lysozyme-like_dom_sf"/>
</dbReference>
<feature type="domain" description="Penicillin-binding C-terminal" evidence="14">
    <location>
        <begin position="688"/>
        <end position="772"/>
    </location>
</feature>
<dbReference type="Pfam" id="PF00912">
    <property type="entry name" value="Transgly"/>
    <property type="match status" value="1"/>
</dbReference>
<evidence type="ECO:0000256" key="6">
    <source>
        <dbReference type="ARBA" id="ARBA00022676"/>
    </source>
</evidence>
<dbReference type="GO" id="GO:0008955">
    <property type="term" value="F:peptidoglycan glycosyltransferase activity"/>
    <property type="evidence" value="ECO:0007669"/>
    <property type="project" value="UniProtKB-EC"/>
</dbReference>
<dbReference type="PANTHER" id="PTHR32282">
    <property type="entry name" value="BINDING PROTEIN TRANSPEPTIDASE, PUTATIVE-RELATED"/>
    <property type="match status" value="1"/>
</dbReference>
<dbReference type="InterPro" id="IPR012338">
    <property type="entry name" value="Beta-lactam/transpept-like"/>
</dbReference>
<dbReference type="eggNOG" id="COG4953">
    <property type="taxonomic scope" value="Bacteria"/>
</dbReference>
<evidence type="ECO:0000259" key="12">
    <source>
        <dbReference type="Pfam" id="PF00905"/>
    </source>
</evidence>
<feature type="domain" description="Penicillin-binding protein transpeptidase" evidence="12">
    <location>
        <begin position="309"/>
        <end position="528"/>
    </location>
</feature>
<dbReference type="STRING" id="580332.Slit_1177"/>
<evidence type="ECO:0000256" key="10">
    <source>
        <dbReference type="ARBA" id="ARBA00044770"/>
    </source>
</evidence>
<reference evidence="15 16" key="1">
    <citation type="submission" date="2010-03" db="EMBL/GenBank/DDBJ databases">
        <title>Complete sequence of Sideroxydans lithotrophicus ES-1.</title>
        <authorList>
            <consortium name="US DOE Joint Genome Institute"/>
            <person name="Lucas S."/>
            <person name="Copeland A."/>
            <person name="Lapidus A."/>
            <person name="Cheng J.-F."/>
            <person name="Bruce D."/>
            <person name="Goodwin L."/>
            <person name="Pitluck S."/>
            <person name="Munk A.C."/>
            <person name="Detter J.C."/>
            <person name="Han C."/>
            <person name="Tapia R."/>
            <person name="Larimer F."/>
            <person name="Land M."/>
            <person name="Hauser L."/>
            <person name="Kyrpides N."/>
            <person name="Ivanova N."/>
            <person name="Emerson D."/>
            <person name="Woyke T."/>
        </authorList>
    </citation>
    <scope>NUCLEOTIDE SEQUENCE [LARGE SCALE GENOMIC DNA]</scope>
    <source>
        <strain evidence="15 16">ES-1</strain>
    </source>
</reference>
<evidence type="ECO:0000259" key="14">
    <source>
        <dbReference type="Pfam" id="PF06832"/>
    </source>
</evidence>
<dbReference type="SUPFAM" id="SSF56601">
    <property type="entry name" value="beta-lactamase/transpeptidase-like"/>
    <property type="match status" value="1"/>
</dbReference>
<protein>
    <recommendedName>
        <fullName evidence="10">peptidoglycan glycosyltransferase</fullName>
        <ecNumber evidence="10">2.4.99.28</ecNumber>
    </recommendedName>
</protein>
<keyword evidence="16" id="KW-1185">Reference proteome</keyword>
<comment type="similarity">
    <text evidence="2">In the C-terminal section; belongs to the transpeptidase family.</text>
</comment>
<evidence type="ECO:0000259" key="13">
    <source>
        <dbReference type="Pfam" id="PF00912"/>
    </source>
</evidence>
<dbReference type="InterPro" id="IPR001460">
    <property type="entry name" value="PCN-bd_Tpept"/>
</dbReference>
<dbReference type="SUPFAM" id="SSF53955">
    <property type="entry name" value="Lysozyme-like"/>
    <property type="match status" value="1"/>
</dbReference>
<evidence type="ECO:0000256" key="11">
    <source>
        <dbReference type="ARBA" id="ARBA00049902"/>
    </source>
</evidence>
<dbReference type="GO" id="GO:0006508">
    <property type="term" value="P:proteolysis"/>
    <property type="evidence" value="ECO:0007669"/>
    <property type="project" value="UniProtKB-KW"/>
</dbReference>
<dbReference type="InterPro" id="IPR011815">
    <property type="entry name" value="PBP_1c"/>
</dbReference>
<dbReference type="Proteomes" id="UP000001625">
    <property type="component" value="Chromosome"/>
</dbReference>
<evidence type="ECO:0000256" key="1">
    <source>
        <dbReference type="ARBA" id="ARBA00004752"/>
    </source>
</evidence>
<dbReference type="GO" id="GO:0004180">
    <property type="term" value="F:carboxypeptidase activity"/>
    <property type="evidence" value="ECO:0007669"/>
    <property type="project" value="UniProtKB-KW"/>
</dbReference>
<comment type="catalytic activity">
    <reaction evidence="11">
        <text>[GlcNAc-(1-&gt;4)-Mur2Ac(oyl-L-Ala-gamma-D-Glu-L-Lys-D-Ala-D-Ala)](n)-di-trans,octa-cis-undecaprenyl diphosphate + beta-D-GlcNAc-(1-&gt;4)-Mur2Ac(oyl-L-Ala-gamma-D-Glu-L-Lys-D-Ala-D-Ala)-di-trans,octa-cis-undecaprenyl diphosphate = [GlcNAc-(1-&gt;4)-Mur2Ac(oyl-L-Ala-gamma-D-Glu-L-Lys-D-Ala-D-Ala)](n+1)-di-trans,octa-cis-undecaprenyl diphosphate + di-trans,octa-cis-undecaprenyl diphosphate + H(+)</text>
        <dbReference type="Rhea" id="RHEA:23708"/>
        <dbReference type="Rhea" id="RHEA-COMP:9602"/>
        <dbReference type="Rhea" id="RHEA-COMP:9603"/>
        <dbReference type="ChEBI" id="CHEBI:15378"/>
        <dbReference type="ChEBI" id="CHEBI:58405"/>
        <dbReference type="ChEBI" id="CHEBI:60033"/>
        <dbReference type="ChEBI" id="CHEBI:78435"/>
        <dbReference type="EC" id="2.4.99.28"/>
    </reaction>
</comment>